<dbReference type="AlphaFoldDB" id="A0A4Q5N004"/>
<evidence type="ECO:0000313" key="2">
    <source>
        <dbReference type="Proteomes" id="UP000293764"/>
    </source>
</evidence>
<dbReference type="Gene3D" id="3.50.50.60">
    <property type="entry name" value="FAD/NAD(P)-binding domain"/>
    <property type="match status" value="1"/>
</dbReference>
<name>A0A4Q5N004_9MICO</name>
<evidence type="ECO:0000313" key="1">
    <source>
        <dbReference type="EMBL" id="RYV51325.1"/>
    </source>
</evidence>
<comment type="caution">
    <text evidence="1">The sequence shown here is derived from an EMBL/GenBank/DDBJ whole genome shotgun (WGS) entry which is preliminary data.</text>
</comment>
<sequence>MSTPADRRAALPAHCDAVIVGGGASGLALAGHLARSGYRQRTVLIVEDGSRPLDDRAWAFWSRADATWSPPEATLPAADPSTFDRFWIRTHDVAHLVELDTYRYQVIRGRDLDSATETALRGAPGFARVRGHVTEVRDGPQHASVVVDGHTVRADWVFDSVGCPDPGLATTSRPRPEMALVFTGRRIETETDTFDLAPTLMDFRTPQGPDLAFVYVLPTSARVALVEHTRFTASAAHPTGVDETALDLYLRDALGLGAHRVLSVERGTIPLATHRPRPPGRRVVPIGTPAGMVKASTGYGYARIQRHSAALASSLAAHGHPFDVPTSPARFRTLDRVLLETIHRDPARVVDAFVRLFAANPGDRVLKFLDEDSTLKDELATIRTLPPAPFLRTMATLATGRAGGVRPPLE</sequence>
<dbReference type="Proteomes" id="UP000293764">
    <property type="component" value="Unassembled WGS sequence"/>
</dbReference>
<dbReference type="OrthoDB" id="24355at2"/>
<gene>
    <name evidence="1" type="ORF">EUA98_09240</name>
</gene>
<reference evidence="1 2" key="1">
    <citation type="submission" date="2019-01" db="EMBL/GenBank/DDBJ databases">
        <title>Novel species of Cellulomonas.</title>
        <authorList>
            <person name="Liu Q."/>
            <person name="Xin Y.-H."/>
        </authorList>
    </citation>
    <scope>NUCLEOTIDE SEQUENCE [LARGE SCALE GENOMIC DNA]</scope>
    <source>
        <strain evidence="1 2">HLT2-17</strain>
    </source>
</reference>
<organism evidence="1 2">
    <name type="scientific">Pengzhenrongella frigida</name>
    <dbReference type="NCBI Taxonomy" id="1259133"/>
    <lineage>
        <taxon>Bacteria</taxon>
        <taxon>Bacillati</taxon>
        <taxon>Actinomycetota</taxon>
        <taxon>Actinomycetes</taxon>
        <taxon>Micrococcales</taxon>
        <taxon>Pengzhenrongella</taxon>
    </lineage>
</organism>
<protein>
    <submittedName>
        <fullName evidence="1">Lycopene beta cyclase</fullName>
    </submittedName>
</protein>
<accession>A0A4Q5N004</accession>
<dbReference type="InterPro" id="IPR036188">
    <property type="entry name" value="FAD/NAD-bd_sf"/>
</dbReference>
<keyword evidence="2" id="KW-1185">Reference proteome</keyword>
<dbReference type="SUPFAM" id="SSF51905">
    <property type="entry name" value="FAD/NAD(P)-binding domain"/>
    <property type="match status" value="1"/>
</dbReference>
<dbReference type="RefSeq" id="WP_130102391.1">
    <property type="nucleotide sequence ID" value="NZ_SDWW01000018.1"/>
</dbReference>
<dbReference type="EMBL" id="SDWW01000018">
    <property type="protein sequence ID" value="RYV51325.1"/>
    <property type="molecule type" value="Genomic_DNA"/>
</dbReference>
<proteinExistence type="predicted"/>
<dbReference type="Pfam" id="PF05834">
    <property type="entry name" value="Lycopene_cycl"/>
    <property type="match status" value="1"/>
</dbReference>